<reference evidence="3" key="2">
    <citation type="journal article" date="2011" name="Environ. Microbiol.">
        <title>Time-series analyses of Monterey Bay coastal microbial picoplankton using a 'genome proxy' microarray.</title>
        <authorList>
            <person name="Rich V.I."/>
            <person name="Pham V.D."/>
            <person name="Eppley J."/>
            <person name="Shi Y."/>
            <person name="DeLong E.F."/>
        </authorList>
    </citation>
    <scope>NUCLEOTIDE SEQUENCE</scope>
</reference>
<feature type="transmembrane region" description="Helical" evidence="1">
    <location>
        <begin position="41"/>
        <end position="61"/>
    </location>
</feature>
<dbReference type="EMBL" id="GU474935">
    <property type="protein sequence ID" value="ADI19952.1"/>
    <property type="molecule type" value="Genomic_DNA"/>
</dbReference>
<name>A9QPA3_9BACT</name>
<accession>A9QPA3</accession>
<dbReference type="AlphaFoldDB" id="A9QPA3"/>
<organism evidence="2">
    <name type="scientific">uncultured marine bacterium EB000_55B11</name>
    <dbReference type="NCBI Taxonomy" id="480665"/>
    <lineage>
        <taxon>Bacteria</taxon>
        <taxon>environmental samples</taxon>
    </lineage>
</organism>
<evidence type="ECO:0000313" key="3">
    <source>
        <dbReference type="EMBL" id="ADI19952.1"/>
    </source>
</evidence>
<protein>
    <submittedName>
        <fullName evidence="2">Uncharacterized protein</fullName>
    </submittedName>
</protein>
<keyword evidence="1" id="KW-0812">Transmembrane</keyword>
<keyword evidence="1" id="KW-1133">Transmembrane helix</keyword>
<keyword evidence="1" id="KW-0472">Membrane</keyword>
<evidence type="ECO:0000313" key="2">
    <source>
        <dbReference type="EMBL" id="ABX59271.1"/>
    </source>
</evidence>
<reference evidence="2" key="1">
    <citation type="journal article" date="2008" name="Environ. Microbiol.">
        <title>Design and testing of 'genome-proxy' microarrays to profile marine microbial communities.</title>
        <authorList>
            <person name="Rich V.I."/>
            <person name="Konstantinidis K."/>
            <person name="DeLong E.F."/>
        </authorList>
    </citation>
    <scope>NUCLEOTIDE SEQUENCE</scope>
</reference>
<proteinExistence type="predicted"/>
<gene>
    <name evidence="2" type="ORF">MBMO_EB00055B11g060</name>
</gene>
<evidence type="ECO:0000256" key="1">
    <source>
        <dbReference type="SAM" id="Phobius"/>
    </source>
</evidence>
<dbReference type="EMBL" id="EU221239">
    <property type="protein sequence ID" value="ABX59271.1"/>
    <property type="molecule type" value="Genomic_DNA"/>
</dbReference>
<sequence length="69" mass="7677">MGFFGISDYPNIGKNISGLLNHLKSSIAKNRNTKIIEITKIVFPSLSCLKVLGFILFPLNIVSLKNNDR</sequence>